<organism evidence="2 3">
    <name type="scientific">Candidatus Afipia apatlaquensis</name>
    <dbReference type="NCBI Taxonomy" id="2712852"/>
    <lineage>
        <taxon>Bacteria</taxon>
        <taxon>Pseudomonadati</taxon>
        <taxon>Pseudomonadota</taxon>
        <taxon>Alphaproteobacteria</taxon>
        <taxon>Hyphomicrobiales</taxon>
        <taxon>Nitrobacteraceae</taxon>
        <taxon>Afipia</taxon>
    </lineage>
</organism>
<sequence length="71" mass="7947">MPAHCPFCAQPTAAEALVCSSCSRDITIPESLIAERDDLLRKRALASEELVQAKAELEALRLRQRLTLRRN</sequence>
<name>A0A7C9VQP8_9BRAD</name>
<accession>A0A7C9VQP8</accession>
<comment type="caution">
    <text evidence="2">The sequence shown here is derived from an EMBL/GenBank/DDBJ whole genome shotgun (WGS) entry which is preliminary data.</text>
</comment>
<evidence type="ECO:0000313" key="2">
    <source>
        <dbReference type="EMBL" id="NGX98291.1"/>
    </source>
</evidence>
<gene>
    <name evidence="2" type="ORF">G4V63_24715</name>
</gene>
<protein>
    <submittedName>
        <fullName evidence="2">Uncharacterized protein</fullName>
    </submittedName>
</protein>
<dbReference type="Proteomes" id="UP000480266">
    <property type="component" value="Unassembled WGS sequence"/>
</dbReference>
<dbReference type="EMBL" id="JAAMRR010001256">
    <property type="protein sequence ID" value="NGX98291.1"/>
    <property type="molecule type" value="Genomic_DNA"/>
</dbReference>
<evidence type="ECO:0000313" key="3">
    <source>
        <dbReference type="Proteomes" id="UP000480266"/>
    </source>
</evidence>
<keyword evidence="3" id="KW-1185">Reference proteome</keyword>
<dbReference type="AlphaFoldDB" id="A0A7C9VQP8"/>
<evidence type="ECO:0000256" key="1">
    <source>
        <dbReference type="SAM" id="Coils"/>
    </source>
</evidence>
<feature type="coiled-coil region" evidence="1">
    <location>
        <begin position="36"/>
        <end position="63"/>
    </location>
</feature>
<keyword evidence="1" id="KW-0175">Coiled coil</keyword>
<proteinExistence type="predicted"/>
<reference evidence="2" key="1">
    <citation type="submission" date="2020-02" db="EMBL/GenBank/DDBJ databases">
        <title>Draft genome sequence of Candidatus Afipia apatlaquensis IBT-C3, a potential strain for decolorization of textile dyes.</title>
        <authorList>
            <person name="Sanchez-Reyes A."/>
            <person name="Breton-Deval L."/>
            <person name="Mangelson H."/>
            <person name="Sanchez-Flores A."/>
        </authorList>
    </citation>
    <scope>NUCLEOTIDE SEQUENCE [LARGE SCALE GENOMIC DNA]</scope>
    <source>
        <strain evidence="2">IBT-C3</strain>
    </source>
</reference>